<evidence type="ECO:0000256" key="14">
    <source>
        <dbReference type="SAM" id="MobiDB-lite"/>
    </source>
</evidence>
<feature type="compositionally biased region" description="Low complexity" evidence="14">
    <location>
        <begin position="502"/>
        <end position="516"/>
    </location>
</feature>
<dbReference type="InterPro" id="IPR013098">
    <property type="entry name" value="Ig_I-set"/>
</dbReference>
<gene>
    <name evidence="19 20" type="primary">LOC116939964</name>
</gene>
<reference evidence="19 20" key="1">
    <citation type="submission" date="2025-04" db="UniProtKB">
        <authorList>
            <consortium name="RefSeq"/>
        </authorList>
    </citation>
    <scope>IDENTIFICATION</scope>
    <source>
        <tissue evidence="19 20">Sperm</tissue>
    </source>
</reference>
<dbReference type="PANTHER" id="PTHR24369:SF212">
    <property type="entry name" value="LEUCINE-RICH REPEAT-CONTAINING PROTEIN 4B-LIKE"/>
    <property type="match status" value="1"/>
</dbReference>
<dbReference type="InterPro" id="IPR036179">
    <property type="entry name" value="Ig-like_dom_sf"/>
</dbReference>
<keyword evidence="7 15" id="KW-1133">Transmembrane helix</keyword>
<evidence type="ECO:0000256" key="11">
    <source>
        <dbReference type="ARBA" id="ARBA00023180"/>
    </source>
</evidence>
<dbReference type="FunFam" id="3.80.10.10:FF:000012">
    <property type="entry name" value="Leucine rich repeat containing 4"/>
    <property type="match status" value="1"/>
</dbReference>
<evidence type="ECO:0000256" key="2">
    <source>
        <dbReference type="ARBA" id="ARBA00022475"/>
    </source>
</evidence>
<keyword evidence="11" id="KW-0325">Glycoprotein</keyword>
<keyword evidence="8" id="KW-0770">Synapse</keyword>
<keyword evidence="3" id="KW-0433">Leucine-rich repeat</keyword>
<dbReference type="GO" id="GO:0097060">
    <property type="term" value="C:synaptic membrane"/>
    <property type="evidence" value="ECO:0007669"/>
    <property type="project" value="UniProtKB-SubCell"/>
</dbReference>
<dbReference type="InterPro" id="IPR000483">
    <property type="entry name" value="Cys-rich_flank_reg_C"/>
</dbReference>
<evidence type="ECO:0000256" key="5">
    <source>
        <dbReference type="ARBA" id="ARBA00022729"/>
    </source>
</evidence>
<dbReference type="SMART" id="SM00082">
    <property type="entry name" value="LRRCT"/>
    <property type="match status" value="1"/>
</dbReference>
<proteinExistence type="predicted"/>
<keyword evidence="2" id="KW-1003">Cell membrane</keyword>
<dbReference type="SUPFAM" id="SSF48726">
    <property type="entry name" value="Immunoglobulin"/>
    <property type="match status" value="1"/>
</dbReference>
<dbReference type="RefSeq" id="XP_032804966.1">
    <property type="nucleotide sequence ID" value="XM_032949075.1"/>
</dbReference>
<evidence type="ECO:0000256" key="1">
    <source>
        <dbReference type="ARBA" id="ARBA00004167"/>
    </source>
</evidence>
<dbReference type="PROSITE" id="PS50835">
    <property type="entry name" value="IG_LIKE"/>
    <property type="match status" value="1"/>
</dbReference>
<evidence type="ECO:0000256" key="6">
    <source>
        <dbReference type="ARBA" id="ARBA00022737"/>
    </source>
</evidence>
<dbReference type="KEGG" id="pmrn:116939964"/>
<dbReference type="InterPro" id="IPR013783">
    <property type="entry name" value="Ig-like_fold"/>
</dbReference>
<protein>
    <submittedName>
        <fullName evidence="19 20">Leucine-rich repeat-containing protein 4C-like</fullName>
    </submittedName>
</protein>
<feature type="transmembrane region" description="Helical" evidence="15">
    <location>
        <begin position="527"/>
        <end position="549"/>
    </location>
</feature>
<feature type="chain" id="PRO_5044709613" evidence="16">
    <location>
        <begin position="44"/>
        <end position="673"/>
    </location>
</feature>
<name>A0AAJ7WP60_PETMA</name>
<dbReference type="InterPro" id="IPR007110">
    <property type="entry name" value="Ig-like_dom"/>
</dbReference>
<dbReference type="InterPro" id="IPR003591">
    <property type="entry name" value="Leu-rich_rpt_typical-subtyp"/>
</dbReference>
<feature type="compositionally biased region" description="Polar residues" evidence="14">
    <location>
        <begin position="480"/>
        <end position="493"/>
    </location>
</feature>
<dbReference type="GeneID" id="116939964"/>
<dbReference type="InterPro" id="IPR001611">
    <property type="entry name" value="Leu-rich_rpt"/>
</dbReference>
<dbReference type="SMART" id="SM00369">
    <property type="entry name" value="LRR_TYP"/>
    <property type="match status" value="9"/>
</dbReference>
<dbReference type="InterPro" id="IPR003598">
    <property type="entry name" value="Ig_sub2"/>
</dbReference>
<dbReference type="SMART" id="SM00409">
    <property type="entry name" value="IG"/>
    <property type="match status" value="1"/>
</dbReference>
<evidence type="ECO:0000256" key="13">
    <source>
        <dbReference type="ARBA" id="ARBA00034109"/>
    </source>
</evidence>
<dbReference type="Gene3D" id="3.80.10.10">
    <property type="entry name" value="Ribonuclease Inhibitor"/>
    <property type="match status" value="1"/>
</dbReference>
<dbReference type="SMART" id="SM00365">
    <property type="entry name" value="LRR_SD22"/>
    <property type="match status" value="3"/>
</dbReference>
<evidence type="ECO:0000259" key="17">
    <source>
        <dbReference type="PROSITE" id="PS50835"/>
    </source>
</evidence>
<dbReference type="Pfam" id="PF13855">
    <property type="entry name" value="LRR_8"/>
    <property type="match status" value="3"/>
</dbReference>
<evidence type="ECO:0000256" key="3">
    <source>
        <dbReference type="ARBA" id="ARBA00022614"/>
    </source>
</evidence>
<evidence type="ECO:0000256" key="10">
    <source>
        <dbReference type="ARBA" id="ARBA00023157"/>
    </source>
</evidence>
<dbReference type="Gene3D" id="2.60.40.10">
    <property type="entry name" value="Immunoglobulins"/>
    <property type="match status" value="1"/>
</dbReference>
<evidence type="ECO:0000313" key="20">
    <source>
        <dbReference type="RefSeq" id="XP_032804967.1"/>
    </source>
</evidence>
<organism evidence="18 19">
    <name type="scientific">Petromyzon marinus</name>
    <name type="common">Sea lamprey</name>
    <dbReference type="NCBI Taxonomy" id="7757"/>
    <lineage>
        <taxon>Eukaryota</taxon>
        <taxon>Metazoa</taxon>
        <taxon>Chordata</taxon>
        <taxon>Craniata</taxon>
        <taxon>Vertebrata</taxon>
        <taxon>Cyclostomata</taxon>
        <taxon>Hyperoartia</taxon>
        <taxon>Petromyzontiformes</taxon>
        <taxon>Petromyzontidae</taxon>
        <taxon>Petromyzon</taxon>
    </lineage>
</organism>
<keyword evidence="9 15" id="KW-0472">Membrane</keyword>
<feature type="region of interest" description="Disordered" evidence="14">
    <location>
        <begin position="463"/>
        <end position="516"/>
    </location>
</feature>
<sequence length="673" mass="74373">MMTSDLEIPRQISELRLPTSITQSVTLLCLFAMVVTLLPPVKGQTCPAVCSCTQQFNRVICSRKGLNQVPSGISNTARVLNLQENSLKMVQADSFRNLHRLEVLQLARNAIRQVEVGAFNGLTSLTTLELLDNRLTAIPSGAFEFLSKLRDLWLRNNPIEDISAYTFTRIPSLQRLDLGELTKLQFISNEAFEGLSNLRYLNLGMCNLREVPKLSPLVRLEELELSGNRIEILRPGSFQGLANLRKLWIMHSEVRLVERNAFDELQSLKELNLAHNSLMSLPHDLFSPLQKLERVHLHHNPWTCDCDILWLSWWLRENVPNNATCCARCALPADRKAINLWELDSSRFTCYPPLIEVPPSDVNISEGMAAELRCRAPSSASSVTWITPNGTSMTHGSYKIRISVLHDGTLNFTNVTVQDTGIYTCLVANSVGNSTASATLNVTAPDTGTNGYTYFTTVTVETSEPTRGGARDGRGFTHSPRLTTTPFSLNGPSDETAVGTRPAAASASPGDSASTAGLDEVMKTTKIIIGCFVAITLMAAAMLVIFYKLRKQHHRQGRHMIQARAIEIINVDEDVGAGASGTLGGRHTQQHNPHYLHHASPLGLDLSLGSPKQKNHDGVINPTGLYSTYKPMYGYSNHMGTLNHTAVNSFHHSIHEPLLIRTNSKENVQETQI</sequence>
<evidence type="ECO:0000313" key="18">
    <source>
        <dbReference type="Proteomes" id="UP001318040"/>
    </source>
</evidence>
<dbReference type="PROSITE" id="PS51450">
    <property type="entry name" value="LRR"/>
    <property type="match status" value="3"/>
</dbReference>
<comment type="subcellular location">
    <subcellularLocation>
        <location evidence="1">Membrane</location>
        <topology evidence="1">Single-pass membrane protein</topology>
    </subcellularLocation>
    <subcellularLocation>
        <location evidence="13">Synaptic cell membrane</location>
    </subcellularLocation>
</comment>
<evidence type="ECO:0000313" key="19">
    <source>
        <dbReference type="RefSeq" id="XP_032804966.1"/>
    </source>
</evidence>
<evidence type="ECO:0000256" key="8">
    <source>
        <dbReference type="ARBA" id="ARBA00023018"/>
    </source>
</evidence>
<evidence type="ECO:0000256" key="16">
    <source>
        <dbReference type="SAM" id="SignalP"/>
    </source>
</evidence>
<dbReference type="Proteomes" id="UP001318040">
    <property type="component" value="Chromosome 7"/>
</dbReference>
<evidence type="ECO:0000256" key="4">
    <source>
        <dbReference type="ARBA" id="ARBA00022692"/>
    </source>
</evidence>
<dbReference type="InterPro" id="IPR003599">
    <property type="entry name" value="Ig_sub"/>
</dbReference>
<keyword evidence="4 15" id="KW-0812">Transmembrane</keyword>
<dbReference type="AlphaFoldDB" id="A0AAJ7WP60"/>
<keyword evidence="10" id="KW-1015">Disulfide bond</keyword>
<dbReference type="PANTHER" id="PTHR24369">
    <property type="entry name" value="ANTIGEN BSP, PUTATIVE-RELATED"/>
    <property type="match status" value="1"/>
</dbReference>
<feature type="signal peptide" evidence="16">
    <location>
        <begin position="1"/>
        <end position="43"/>
    </location>
</feature>
<dbReference type="Pfam" id="PF00560">
    <property type="entry name" value="LRR_1"/>
    <property type="match status" value="1"/>
</dbReference>
<keyword evidence="5 16" id="KW-0732">Signal</keyword>
<keyword evidence="18" id="KW-1185">Reference proteome</keyword>
<dbReference type="RefSeq" id="XP_032804967.1">
    <property type="nucleotide sequence ID" value="XM_032949076.1"/>
</dbReference>
<evidence type="ECO:0000256" key="9">
    <source>
        <dbReference type="ARBA" id="ARBA00023136"/>
    </source>
</evidence>
<dbReference type="FunFam" id="2.60.40.10:FF:000076">
    <property type="entry name" value="Leucine-rich repeat and Ig domain-containing 4"/>
    <property type="match status" value="1"/>
</dbReference>
<dbReference type="InterPro" id="IPR032675">
    <property type="entry name" value="LRR_dom_sf"/>
</dbReference>
<evidence type="ECO:0000256" key="12">
    <source>
        <dbReference type="ARBA" id="ARBA00023319"/>
    </source>
</evidence>
<keyword evidence="12" id="KW-0393">Immunoglobulin domain</keyword>
<evidence type="ECO:0000256" key="7">
    <source>
        <dbReference type="ARBA" id="ARBA00022989"/>
    </source>
</evidence>
<dbReference type="SMART" id="SM00408">
    <property type="entry name" value="IGc2"/>
    <property type="match status" value="1"/>
</dbReference>
<dbReference type="SUPFAM" id="SSF52058">
    <property type="entry name" value="L domain-like"/>
    <property type="match status" value="1"/>
</dbReference>
<keyword evidence="6" id="KW-0677">Repeat</keyword>
<evidence type="ECO:0000256" key="15">
    <source>
        <dbReference type="SAM" id="Phobius"/>
    </source>
</evidence>
<accession>A0AAJ7WP60</accession>
<dbReference type="Pfam" id="PF07679">
    <property type="entry name" value="I-set"/>
    <property type="match status" value="1"/>
</dbReference>
<dbReference type="InterPro" id="IPR050541">
    <property type="entry name" value="LRR_TM_domain-containing"/>
</dbReference>
<feature type="domain" description="Ig-like" evidence="17">
    <location>
        <begin position="352"/>
        <end position="441"/>
    </location>
</feature>